<dbReference type="SUPFAM" id="SSF52540">
    <property type="entry name" value="P-loop containing nucleoside triphosphate hydrolases"/>
    <property type="match status" value="1"/>
</dbReference>
<dbReference type="GeneID" id="33318305"/>
<keyword evidence="2" id="KW-0547">Nucleotide-binding</keyword>
<evidence type="ECO:0000259" key="5">
    <source>
        <dbReference type="PROSITE" id="PS50893"/>
    </source>
</evidence>
<dbReference type="Gene3D" id="3.40.50.300">
    <property type="entry name" value="P-loop containing nucleotide triphosphate hydrolases"/>
    <property type="match status" value="1"/>
</dbReference>
<dbReference type="GO" id="GO:0016887">
    <property type="term" value="F:ATP hydrolysis activity"/>
    <property type="evidence" value="ECO:0007669"/>
    <property type="project" value="InterPro"/>
</dbReference>
<dbReference type="RefSeq" id="WP_198300133.1">
    <property type="nucleotide sequence ID" value="NZ_CP015103.1"/>
</dbReference>
<dbReference type="Pfam" id="PF00005">
    <property type="entry name" value="ABC_tran"/>
    <property type="match status" value="1"/>
</dbReference>
<evidence type="ECO:0000313" key="6">
    <source>
        <dbReference type="EMBL" id="ASJ09298.1"/>
    </source>
</evidence>
<dbReference type="InterPro" id="IPR003439">
    <property type="entry name" value="ABC_transporter-like_ATP-bd"/>
</dbReference>
<dbReference type="EMBL" id="CP015103">
    <property type="protein sequence ID" value="ASJ09298.1"/>
    <property type="molecule type" value="Genomic_DNA"/>
</dbReference>
<sequence>MTLIEAKELRKIFGSIRALDGVTVEIPEGITLILGPNGGGKSTFLKLATGVYRPTSGEIRVFGERPWNNGKLKARFGVAYDPPAFPQFVTGREWLTLFAESKGFGEEDAERAAELFDAKSFLDKRITGYSSGMLKRLSLAQAFVGKPELIFLDEPLANIDFDSMERVIEIIEEMKEKTNFVIISHIWEPLIPVVDWVVVIGNGKLVLSGKAEEVQEEVERLFKPLIRRSKRGGTPEDPSRGQEGRQTPAND</sequence>
<keyword evidence="1" id="KW-0813">Transport</keyword>
<name>A0A2Z2MN90_9EURY</name>
<accession>A0A2Z2MN90</accession>
<dbReference type="KEGG" id="tsl:A3L11_08675"/>
<evidence type="ECO:0000256" key="1">
    <source>
        <dbReference type="ARBA" id="ARBA00022448"/>
    </source>
</evidence>
<keyword evidence="3" id="KW-0067">ATP-binding</keyword>
<evidence type="ECO:0000256" key="2">
    <source>
        <dbReference type="ARBA" id="ARBA00022741"/>
    </source>
</evidence>
<proteinExistence type="predicted"/>
<dbReference type="OrthoDB" id="44250at2157"/>
<dbReference type="CDD" id="cd03230">
    <property type="entry name" value="ABC_DR_subfamily_A"/>
    <property type="match status" value="1"/>
</dbReference>
<keyword evidence="7" id="KW-1185">Reference proteome</keyword>
<protein>
    <submittedName>
        <fullName evidence="6">ABC transporter</fullName>
    </submittedName>
</protein>
<evidence type="ECO:0000256" key="3">
    <source>
        <dbReference type="ARBA" id="ARBA00022840"/>
    </source>
</evidence>
<feature type="domain" description="ABC transporter" evidence="5">
    <location>
        <begin position="4"/>
        <end position="227"/>
    </location>
</feature>
<dbReference type="Proteomes" id="UP000250125">
    <property type="component" value="Chromosome"/>
</dbReference>
<dbReference type="InterPro" id="IPR003593">
    <property type="entry name" value="AAA+_ATPase"/>
</dbReference>
<gene>
    <name evidence="6" type="ORF">A3L11_08675</name>
</gene>
<dbReference type="AlphaFoldDB" id="A0A2Z2MN90"/>
<dbReference type="InterPro" id="IPR051782">
    <property type="entry name" value="ABC_Transporter_VariousFunc"/>
</dbReference>
<dbReference type="SMART" id="SM00382">
    <property type="entry name" value="AAA"/>
    <property type="match status" value="1"/>
</dbReference>
<dbReference type="PANTHER" id="PTHR42939">
    <property type="entry name" value="ABC TRANSPORTER ATP-BINDING PROTEIN ALBC-RELATED"/>
    <property type="match status" value="1"/>
</dbReference>
<dbReference type="PANTHER" id="PTHR42939:SF1">
    <property type="entry name" value="ABC TRANSPORTER ATP-BINDING PROTEIN ALBC-RELATED"/>
    <property type="match status" value="1"/>
</dbReference>
<evidence type="ECO:0000256" key="4">
    <source>
        <dbReference type="SAM" id="MobiDB-lite"/>
    </source>
</evidence>
<feature type="compositionally biased region" description="Basic and acidic residues" evidence="4">
    <location>
        <begin position="233"/>
        <end position="243"/>
    </location>
</feature>
<dbReference type="GO" id="GO:0005524">
    <property type="term" value="F:ATP binding"/>
    <property type="evidence" value="ECO:0007669"/>
    <property type="project" value="UniProtKB-KW"/>
</dbReference>
<dbReference type="PROSITE" id="PS00211">
    <property type="entry name" value="ABC_TRANSPORTER_1"/>
    <property type="match status" value="1"/>
</dbReference>
<dbReference type="InterPro" id="IPR027417">
    <property type="entry name" value="P-loop_NTPase"/>
</dbReference>
<dbReference type="PROSITE" id="PS50893">
    <property type="entry name" value="ABC_TRANSPORTER_2"/>
    <property type="match status" value="1"/>
</dbReference>
<evidence type="ECO:0000313" key="7">
    <source>
        <dbReference type="Proteomes" id="UP000250125"/>
    </source>
</evidence>
<organism evidence="6 7">
    <name type="scientific">Thermococcus siculi</name>
    <dbReference type="NCBI Taxonomy" id="72803"/>
    <lineage>
        <taxon>Archaea</taxon>
        <taxon>Methanobacteriati</taxon>
        <taxon>Methanobacteriota</taxon>
        <taxon>Thermococci</taxon>
        <taxon>Thermococcales</taxon>
        <taxon>Thermococcaceae</taxon>
        <taxon>Thermococcus</taxon>
    </lineage>
</organism>
<reference evidence="6 7" key="1">
    <citation type="submission" date="2016-04" db="EMBL/GenBank/DDBJ databases">
        <title>Complete genome sequence of Thermococcus siculi type strain RG-20.</title>
        <authorList>
            <person name="Oger P.M."/>
        </authorList>
    </citation>
    <scope>NUCLEOTIDE SEQUENCE [LARGE SCALE GENOMIC DNA]</scope>
    <source>
        <strain evidence="6 7">RG-20</strain>
    </source>
</reference>
<feature type="region of interest" description="Disordered" evidence="4">
    <location>
        <begin position="225"/>
        <end position="251"/>
    </location>
</feature>
<dbReference type="InterPro" id="IPR017871">
    <property type="entry name" value="ABC_transporter-like_CS"/>
</dbReference>